<dbReference type="AlphaFoldDB" id="R4KP92"/>
<dbReference type="InterPro" id="IPR005085">
    <property type="entry name" value="CBM25"/>
</dbReference>
<dbReference type="GO" id="GO:2001070">
    <property type="term" value="F:starch binding"/>
    <property type="evidence" value="ECO:0007669"/>
    <property type="project" value="InterPro"/>
</dbReference>
<keyword evidence="3" id="KW-1185">Reference proteome</keyword>
<dbReference type="RefSeq" id="WP_006524550.1">
    <property type="nucleotide sequence ID" value="NC_021184.1"/>
</dbReference>
<feature type="domain" description="Carbohydrate binding module family 25" evidence="1">
    <location>
        <begin position="25"/>
        <end position="106"/>
    </location>
</feature>
<dbReference type="STRING" id="767817.Desgi_2015"/>
<accession>R4KP92</accession>
<dbReference type="OrthoDB" id="1683298at2"/>
<dbReference type="KEGG" id="dgi:Desgi_2015"/>
<protein>
    <submittedName>
        <fullName evidence="2">Carbohydrate binding domain (Family 25)</fullName>
    </submittedName>
</protein>
<dbReference type="SMART" id="SM01066">
    <property type="entry name" value="CBM_25"/>
    <property type="match status" value="1"/>
</dbReference>
<evidence type="ECO:0000313" key="2">
    <source>
        <dbReference type="EMBL" id="AGL01456.1"/>
    </source>
</evidence>
<dbReference type="HOGENOM" id="CLU_152619_0_0_9"/>
<dbReference type="Gene3D" id="2.60.40.10">
    <property type="entry name" value="Immunoglobulins"/>
    <property type="match status" value="1"/>
</dbReference>
<dbReference type="InterPro" id="IPR013783">
    <property type="entry name" value="Ig-like_fold"/>
</dbReference>
<name>R4KP92_9FIRM</name>
<evidence type="ECO:0000259" key="1">
    <source>
        <dbReference type="SMART" id="SM01066"/>
    </source>
</evidence>
<sequence length="106" mass="12301">MSTLSPFTFSSPIQGVQVKPLKQDGKEIRIRYSGMLNKNGANQVWMHAGIGEVEEWVDSKDYLMEKTSEGWEHTVDVKGKQFNFCFRDDAHNWDNNNGTNWIYRIT</sequence>
<proteinExistence type="predicted"/>
<dbReference type="Proteomes" id="UP000013520">
    <property type="component" value="Chromosome"/>
</dbReference>
<dbReference type="EMBL" id="CP003273">
    <property type="protein sequence ID" value="AGL01456.1"/>
    <property type="molecule type" value="Genomic_DNA"/>
</dbReference>
<evidence type="ECO:0000313" key="3">
    <source>
        <dbReference type="Proteomes" id="UP000013520"/>
    </source>
</evidence>
<organism evidence="2 3">
    <name type="scientific">Desulfoscipio gibsoniae DSM 7213</name>
    <dbReference type="NCBI Taxonomy" id="767817"/>
    <lineage>
        <taxon>Bacteria</taxon>
        <taxon>Bacillati</taxon>
        <taxon>Bacillota</taxon>
        <taxon>Clostridia</taxon>
        <taxon>Eubacteriales</taxon>
        <taxon>Desulfallaceae</taxon>
        <taxon>Desulfoscipio</taxon>
    </lineage>
</organism>
<reference evidence="2 3" key="1">
    <citation type="submission" date="2012-01" db="EMBL/GenBank/DDBJ databases">
        <title>Complete sequence of Desulfotomaculum gibsoniae DSM 7213.</title>
        <authorList>
            <consortium name="US DOE Joint Genome Institute"/>
            <person name="Lucas S."/>
            <person name="Han J."/>
            <person name="Lapidus A."/>
            <person name="Cheng J.-F."/>
            <person name="Goodwin L."/>
            <person name="Pitluck S."/>
            <person name="Peters L."/>
            <person name="Ovchinnikova G."/>
            <person name="Teshima H."/>
            <person name="Detter J.C."/>
            <person name="Han C."/>
            <person name="Tapia R."/>
            <person name="Land M."/>
            <person name="Hauser L."/>
            <person name="Kyrpides N."/>
            <person name="Ivanova N."/>
            <person name="Pagani I."/>
            <person name="Parshina S."/>
            <person name="Plugge C."/>
            <person name="Muyzer G."/>
            <person name="Kuever J."/>
            <person name="Ivanova A."/>
            <person name="Nazina T."/>
            <person name="Klenk H.-P."/>
            <person name="Brambilla E."/>
            <person name="Spring S."/>
            <person name="Stams A.F."/>
            <person name="Woyke T."/>
        </authorList>
    </citation>
    <scope>NUCLEOTIDE SEQUENCE [LARGE SCALE GENOMIC DNA]</scope>
    <source>
        <strain evidence="2 3">DSM 7213</strain>
    </source>
</reference>
<gene>
    <name evidence="2" type="ORF">Desgi_2015</name>
</gene>
<dbReference type="Pfam" id="PF16760">
    <property type="entry name" value="CBM53"/>
    <property type="match status" value="1"/>
</dbReference>